<feature type="region of interest" description="Disordered" evidence="1">
    <location>
        <begin position="78"/>
        <end position="109"/>
    </location>
</feature>
<keyword evidence="4" id="KW-1185">Reference proteome</keyword>
<protein>
    <recommendedName>
        <fullName evidence="5">FAS1 domain-containing protein</fullName>
    </recommendedName>
</protein>
<dbReference type="SUPFAM" id="SSF82153">
    <property type="entry name" value="FAS1 domain"/>
    <property type="match status" value="1"/>
</dbReference>
<gene>
    <name evidence="3" type="ORF">BS47DRAFT_1344506</name>
</gene>
<name>A0A9P6AX21_9AGAM</name>
<dbReference type="AlphaFoldDB" id="A0A9P6AX21"/>
<keyword evidence="2" id="KW-0732">Signal</keyword>
<evidence type="ECO:0008006" key="5">
    <source>
        <dbReference type="Google" id="ProtNLM"/>
    </source>
</evidence>
<feature type="chain" id="PRO_5040403578" description="FAS1 domain-containing protein" evidence="2">
    <location>
        <begin position="20"/>
        <end position="188"/>
    </location>
</feature>
<comment type="caution">
    <text evidence="3">The sequence shown here is derived from an EMBL/GenBank/DDBJ whole genome shotgun (WGS) entry which is preliminary data.</text>
</comment>
<evidence type="ECO:0000256" key="1">
    <source>
        <dbReference type="SAM" id="MobiDB-lite"/>
    </source>
</evidence>
<accession>A0A9P6AX21</accession>
<proteinExistence type="predicted"/>
<dbReference type="InterPro" id="IPR036378">
    <property type="entry name" value="FAS1_dom_sf"/>
</dbReference>
<feature type="signal peptide" evidence="2">
    <location>
        <begin position="1"/>
        <end position="19"/>
    </location>
</feature>
<evidence type="ECO:0000256" key="2">
    <source>
        <dbReference type="SAM" id="SignalP"/>
    </source>
</evidence>
<dbReference type="Proteomes" id="UP000886523">
    <property type="component" value="Unassembled WGS sequence"/>
</dbReference>
<evidence type="ECO:0000313" key="4">
    <source>
        <dbReference type="Proteomes" id="UP000886523"/>
    </source>
</evidence>
<dbReference type="OrthoDB" id="5551751at2759"/>
<organism evidence="3 4">
    <name type="scientific">Hydnum rufescens UP504</name>
    <dbReference type="NCBI Taxonomy" id="1448309"/>
    <lineage>
        <taxon>Eukaryota</taxon>
        <taxon>Fungi</taxon>
        <taxon>Dikarya</taxon>
        <taxon>Basidiomycota</taxon>
        <taxon>Agaricomycotina</taxon>
        <taxon>Agaricomycetes</taxon>
        <taxon>Cantharellales</taxon>
        <taxon>Hydnaceae</taxon>
        <taxon>Hydnum</taxon>
    </lineage>
</organism>
<dbReference type="EMBL" id="MU128975">
    <property type="protein sequence ID" value="KAF9513257.1"/>
    <property type="molecule type" value="Genomic_DNA"/>
</dbReference>
<evidence type="ECO:0000313" key="3">
    <source>
        <dbReference type="EMBL" id="KAF9513257.1"/>
    </source>
</evidence>
<reference evidence="3" key="1">
    <citation type="journal article" date="2020" name="Nat. Commun.">
        <title>Large-scale genome sequencing of mycorrhizal fungi provides insights into the early evolution of symbiotic traits.</title>
        <authorList>
            <person name="Miyauchi S."/>
            <person name="Kiss E."/>
            <person name="Kuo A."/>
            <person name="Drula E."/>
            <person name="Kohler A."/>
            <person name="Sanchez-Garcia M."/>
            <person name="Morin E."/>
            <person name="Andreopoulos B."/>
            <person name="Barry K.W."/>
            <person name="Bonito G."/>
            <person name="Buee M."/>
            <person name="Carver A."/>
            <person name="Chen C."/>
            <person name="Cichocki N."/>
            <person name="Clum A."/>
            <person name="Culley D."/>
            <person name="Crous P.W."/>
            <person name="Fauchery L."/>
            <person name="Girlanda M."/>
            <person name="Hayes R.D."/>
            <person name="Keri Z."/>
            <person name="LaButti K."/>
            <person name="Lipzen A."/>
            <person name="Lombard V."/>
            <person name="Magnuson J."/>
            <person name="Maillard F."/>
            <person name="Murat C."/>
            <person name="Nolan M."/>
            <person name="Ohm R.A."/>
            <person name="Pangilinan J."/>
            <person name="Pereira M.F."/>
            <person name="Perotto S."/>
            <person name="Peter M."/>
            <person name="Pfister S."/>
            <person name="Riley R."/>
            <person name="Sitrit Y."/>
            <person name="Stielow J.B."/>
            <person name="Szollosi G."/>
            <person name="Zifcakova L."/>
            <person name="Stursova M."/>
            <person name="Spatafora J.W."/>
            <person name="Tedersoo L."/>
            <person name="Vaario L.M."/>
            <person name="Yamada A."/>
            <person name="Yan M."/>
            <person name="Wang P."/>
            <person name="Xu J."/>
            <person name="Bruns T."/>
            <person name="Baldrian P."/>
            <person name="Vilgalys R."/>
            <person name="Dunand C."/>
            <person name="Henrissat B."/>
            <person name="Grigoriev I.V."/>
            <person name="Hibbett D."/>
            <person name="Nagy L.G."/>
            <person name="Martin F.M."/>
        </authorList>
    </citation>
    <scope>NUCLEOTIDE SEQUENCE</scope>
    <source>
        <strain evidence="3">UP504</strain>
    </source>
</reference>
<sequence length="188" mass="20350">MRLLFLTAILAILTAPGMASQQSPILLPDEIIRAAVPGPTLYDLLIVQTRASIFGDYLQDGSPKSTVLVPTNKAVLALSRKPHQGPPEKSSDQPQGDIEISDEDKGRTEHRNVRDWVGAHIIPKYPIALSTGEHFPTLLDNVSVSFVPAAKSAAKDWRQYALAPGISILDRVEGSNGVLYLIDGTVTF</sequence>